<organism evidence="1 2">
    <name type="scientific">Microvirga splendida</name>
    <dbReference type="NCBI Taxonomy" id="2795727"/>
    <lineage>
        <taxon>Bacteria</taxon>
        <taxon>Pseudomonadati</taxon>
        <taxon>Pseudomonadota</taxon>
        <taxon>Alphaproteobacteria</taxon>
        <taxon>Hyphomicrobiales</taxon>
        <taxon>Methylobacteriaceae</taxon>
        <taxon>Microvirga</taxon>
    </lineage>
</organism>
<proteinExistence type="predicted"/>
<dbReference type="EMBL" id="JAELXT010000060">
    <property type="protein sequence ID" value="MBJ6128564.1"/>
    <property type="molecule type" value="Genomic_DNA"/>
</dbReference>
<name>A0ABS0Y8F0_9HYPH</name>
<dbReference type="Proteomes" id="UP000620670">
    <property type="component" value="Unassembled WGS sequence"/>
</dbReference>
<dbReference type="RefSeq" id="WP_199051834.1">
    <property type="nucleotide sequence ID" value="NZ_JAELXT010000060.1"/>
</dbReference>
<gene>
    <name evidence="1" type="ORF">JAO75_24560</name>
</gene>
<accession>A0ABS0Y8F0</accession>
<comment type="caution">
    <text evidence="1">The sequence shown here is derived from an EMBL/GenBank/DDBJ whole genome shotgun (WGS) entry which is preliminary data.</text>
</comment>
<evidence type="ECO:0008006" key="3">
    <source>
        <dbReference type="Google" id="ProtNLM"/>
    </source>
</evidence>
<reference evidence="2" key="1">
    <citation type="submission" date="2020-12" db="EMBL/GenBank/DDBJ databases">
        <title>Hymenobacter sp.</title>
        <authorList>
            <person name="Kim M.K."/>
        </authorList>
    </citation>
    <scope>NUCLEOTIDE SEQUENCE [LARGE SCALE GENOMIC DNA]</scope>
    <source>
        <strain evidence="2">BT325</strain>
    </source>
</reference>
<keyword evidence="2" id="KW-1185">Reference proteome</keyword>
<sequence>MDLFREVKTHAPRSFSGWALSALISHDEAHPGILRFTISASTLRRQAIFSVLAAISHDGIEAVAARLRPLIPNDRRHVSGPLALISSVLMTRRVRDIVHALYGPVEGLVGVLGRLGDKPLRPTTYSTILALLSQPEHRARAKVLRQMEDVSASAPAILLALRPPFLLPNLIDGFRSADQVTEFRAAIDLICRVVPSVTELELAKSLADLGPDGHLDRWTDRWLQKAKRFPLSPPIQDDGEFVVLRSPKAMRDAAARFQNCLETKIGFCIVGRNAYVEYRPEPSVIELIGLNAGHWLLSGIYGPRNLPVNVGTAHAIHRKITAAGILCPARVAHAKPYNAVARLMGLLDFDGLELNALEEDDHSTDGMEAMVEQVMRDFHDFEEA</sequence>
<evidence type="ECO:0000313" key="1">
    <source>
        <dbReference type="EMBL" id="MBJ6128564.1"/>
    </source>
</evidence>
<protein>
    <recommendedName>
        <fullName evidence="3">DUF2336 domain-containing protein</fullName>
    </recommendedName>
</protein>
<evidence type="ECO:0000313" key="2">
    <source>
        <dbReference type="Proteomes" id="UP000620670"/>
    </source>
</evidence>